<dbReference type="Pfam" id="PF07648">
    <property type="entry name" value="Kazal_2"/>
    <property type="match status" value="1"/>
</dbReference>
<feature type="domain" description="Kazal-like" evidence="5">
    <location>
        <begin position="79"/>
        <end position="138"/>
    </location>
</feature>
<keyword evidence="7" id="KW-1185">Reference proteome</keyword>
<dbReference type="GO" id="GO:0005509">
    <property type="term" value="F:calcium ion binding"/>
    <property type="evidence" value="ECO:0007669"/>
    <property type="project" value="TreeGrafter"/>
</dbReference>
<protein>
    <recommendedName>
        <fullName evidence="5">Kazal-like domain-containing protein</fullName>
    </recommendedName>
</protein>
<dbReference type="PANTHER" id="PTHR13866:SF14">
    <property type="entry name" value="BM-40"/>
    <property type="match status" value="1"/>
</dbReference>
<dbReference type="InterPro" id="IPR002350">
    <property type="entry name" value="Kazal_dom"/>
</dbReference>
<dbReference type="GO" id="GO:0005615">
    <property type="term" value="C:extracellular space"/>
    <property type="evidence" value="ECO:0007669"/>
    <property type="project" value="TreeGrafter"/>
</dbReference>
<keyword evidence="3" id="KW-0325">Glycoprotein</keyword>
<gene>
    <name evidence="6" type="ORF">PXEA_LOCUS3045</name>
</gene>
<dbReference type="SUPFAM" id="SSF100895">
    <property type="entry name" value="Kazal-type serine protease inhibitors"/>
    <property type="match status" value="1"/>
</dbReference>
<dbReference type="EMBL" id="CAAALY010006757">
    <property type="protein sequence ID" value="VEL09605.1"/>
    <property type="molecule type" value="Genomic_DNA"/>
</dbReference>
<dbReference type="InterPro" id="IPR036058">
    <property type="entry name" value="Kazal_dom_sf"/>
</dbReference>
<accession>A0A3S4ZEQ3</accession>
<dbReference type="OrthoDB" id="88467at2759"/>
<dbReference type="SMART" id="SM00280">
    <property type="entry name" value="KAZAL"/>
    <property type="match status" value="1"/>
</dbReference>
<evidence type="ECO:0000313" key="6">
    <source>
        <dbReference type="EMBL" id="VEL09605.1"/>
    </source>
</evidence>
<dbReference type="GO" id="GO:0005518">
    <property type="term" value="F:collagen binding"/>
    <property type="evidence" value="ECO:0007669"/>
    <property type="project" value="TreeGrafter"/>
</dbReference>
<organism evidence="6 7">
    <name type="scientific">Protopolystoma xenopodis</name>
    <dbReference type="NCBI Taxonomy" id="117903"/>
    <lineage>
        <taxon>Eukaryota</taxon>
        <taxon>Metazoa</taxon>
        <taxon>Spiralia</taxon>
        <taxon>Lophotrochozoa</taxon>
        <taxon>Platyhelminthes</taxon>
        <taxon>Monogenea</taxon>
        <taxon>Polyopisthocotylea</taxon>
        <taxon>Polystomatidea</taxon>
        <taxon>Polystomatidae</taxon>
        <taxon>Protopolystoma</taxon>
    </lineage>
</organism>
<evidence type="ECO:0000256" key="1">
    <source>
        <dbReference type="ARBA" id="ARBA00022729"/>
    </source>
</evidence>
<dbReference type="AlphaFoldDB" id="A0A3S4ZEQ3"/>
<evidence type="ECO:0000256" key="4">
    <source>
        <dbReference type="SAM" id="SignalP"/>
    </source>
</evidence>
<comment type="caution">
    <text evidence="6">The sequence shown here is derived from an EMBL/GenBank/DDBJ whole genome shotgun (WGS) entry which is preliminary data.</text>
</comment>
<dbReference type="PROSITE" id="PS51465">
    <property type="entry name" value="KAZAL_2"/>
    <property type="match status" value="1"/>
</dbReference>
<evidence type="ECO:0000256" key="3">
    <source>
        <dbReference type="ARBA" id="ARBA00023180"/>
    </source>
</evidence>
<evidence type="ECO:0000313" key="7">
    <source>
        <dbReference type="Proteomes" id="UP000784294"/>
    </source>
</evidence>
<dbReference type="PANTHER" id="PTHR13866">
    <property type="entry name" value="SPARC OSTEONECTIN"/>
    <property type="match status" value="1"/>
</dbReference>
<name>A0A3S4ZEQ3_9PLAT</name>
<feature type="signal peptide" evidence="4">
    <location>
        <begin position="1"/>
        <end position="20"/>
    </location>
</feature>
<evidence type="ECO:0000259" key="5">
    <source>
        <dbReference type="PROSITE" id="PS51465"/>
    </source>
</evidence>
<reference evidence="6" key="1">
    <citation type="submission" date="2018-11" db="EMBL/GenBank/DDBJ databases">
        <authorList>
            <consortium name="Pathogen Informatics"/>
        </authorList>
    </citation>
    <scope>NUCLEOTIDE SEQUENCE</scope>
</reference>
<dbReference type="CDD" id="cd00104">
    <property type="entry name" value="KAZAL_FS"/>
    <property type="match status" value="1"/>
</dbReference>
<evidence type="ECO:0000256" key="2">
    <source>
        <dbReference type="ARBA" id="ARBA00023157"/>
    </source>
</evidence>
<dbReference type="GO" id="GO:0050840">
    <property type="term" value="F:extracellular matrix binding"/>
    <property type="evidence" value="ECO:0007669"/>
    <property type="project" value="TreeGrafter"/>
</dbReference>
<keyword evidence="1 4" id="KW-0732">Signal</keyword>
<dbReference type="Proteomes" id="UP000784294">
    <property type="component" value="Unassembled WGS sequence"/>
</dbReference>
<keyword evidence="2" id="KW-1015">Disulfide bond</keyword>
<proteinExistence type="predicted"/>
<dbReference type="Gene3D" id="3.30.60.30">
    <property type="match status" value="1"/>
</dbReference>
<sequence length="140" mass="15383">MRIQSAALPLILLWIWFVTGNCLHIRSSQGNTTAINERVTPSSASSDDQCLTYRFPVGQRDPCAGYTCAFMGWCIPSSDLKRPTCVCYNNCFDVGDSTDKGVVCASDGVEYPSLCHLRRAACSMMIDLSVTYNGKCGKLY</sequence>
<feature type="chain" id="PRO_5018557257" description="Kazal-like domain-containing protein" evidence="4">
    <location>
        <begin position="21"/>
        <end position="140"/>
    </location>
</feature>
<dbReference type="FunFam" id="3.30.60.30:FF:000024">
    <property type="entry name" value="Transmembrane agrin"/>
    <property type="match status" value="1"/>
</dbReference>